<dbReference type="CDD" id="cd00037">
    <property type="entry name" value="CLECT"/>
    <property type="match status" value="2"/>
</dbReference>
<dbReference type="EMBL" id="BTSX01000002">
    <property type="protein sequence ID" value="GMS86499.1"/>
    <property type="molecule type" value="Genomic_DNA"/>
</dbReference>
<dbReference type="SUPFAM" id="SSF49854">
    <property type="entry name" value="Spermadhesin, CUB domain"/>
    <property type="match status" value="1"/>
</dbReference>
<dbReference type="PANTHER" id="PTHR22991">
    <property type="entry name" value="PROTEIN CBG13490"/>
    <property type="match status" value="1"/>
</dbReference>
<dbReference type="PROSITE" id="PS50041">
    <property type="entry name" value="C_TYPE_LECTIN_2"/>
    <property type="match status" value="1"/>
</dbReference>
<accession>A0AAV5T1T8</accession>
<evidence type="ECO:0000313" key="3">
    <source>
        <dbReference type="EMBL" id="GMS86499.1"/>
    </source>
</evidence>
<dbReference type="InterPro" id="IPR050976">
    <property type="entry name" value="Snaclec"/>
</dbReference>
<gene>
    <name evidence="3" type="ORF">PENTCL1PPCAC_8674</name>
</gene>
<organism evidence="3 4">
    <name type="scientific">Pristionchus entomophagus</name>
    <dbReference type="NCBI Taxonomy" id="358040"/>
    <lineage>
        <taxon>Eukaryota</taxon>
        <taxon>Metazoa</taxon>
        <taxon>Ecdysozoa</taxon>
        <taxon>Nematoda</taxon>
        <taxon>Chromadorea</taxon>
        <taxon>Rhabditida</taxon>
        <taxon>Rhabditina</taxon>
        <taxon>Diplogasteromorpha</taxon>
        <taxon>Diplogasteroidea</taxon>
        <taxon>Neodiplogasteridae</taxon>
        <taxon>Pristionchus</taxon>
    </lineage>
</organism>
<dbReference type="InterPro" id="IPR016186">
    <property type="entry name" value="C-type_lectin-like/link_sf"/>
</dbReference>
<feature type="non-terminal residue" evidence="3">
    <location>
        <position position="1"/>
    </location>
</feature>
<keyword evidence="1" id="KW-1015">Disulfide bond</keyword>
<dbReference type="Gene3D" id="3.10.100.10">
    <property type="entry name" value="Mannose-Binding Protein A, subunit A"/>
    <property type="match status" value="2"/>
</dbReference>
<protein>
    <recommendedName>
        <fullName evidence="2">C-type lectin domain-containing protein</fullName>
    </recommendedName>
</protein>
<proteinExistence type="predicted"/>
<dbReference type="Pfam" id="PF00059">
    <property type="entry name" value="Lectin_C"/>
    <property type="match status" value="1"/>
</dbReference>
<dbReference type="AlphaFoldDB" id="A0AAV5T1T8"/>
<dbReference type="PANTHER" id="PTHR22991:SF40">
    <property type="entry name" value="PROTEIN CBG13490"/>
    <property type="match status" value="1"/>
</dbReference>
<dbReference type="PROSITE" id="PS00615">
    <property type="entry name" value="C_TYPE_LECTIN_1"/>
    <property type="match status" value="1"/>
</dbReference>
<dbReference type="SMART" id="SM00034">
    <property type="entry name" value="CLECT"/>
    <property type="match status" value="1"/>
</dbReference>
<comment type="caution">
    <text evidence="3">The sequence shown here is derived from an EMBL/GenBank/DDBJ whole genome shotgun (WGS) entry which is preliminary data.</text>
</comment>
<dbReference type="InterPro" id="IPR018378">
    <property type="entry name" value="C-type_lectin_CS"/>
</dbReference>
<name>A0AAV5T1T8_9BILA</name>
<feature type="domain" description="C-type lectin" evidence="2">
    <location>
        <begin position="145"/>
        <end position="263"/>
    </location>
</feature>
<evidence type="ECO:0000256" key="1">
    <source>
        <dbReference type="ARBA" id="ARBA00023157"/>
    </source>
</evidence>
<dbReference type="SUPFAM" id="SSF56436">
    <property type="entry name" value="C-type lectin-like"/>
    <property type="match status" value="2"/>
</dbReference>
<dbReference type="InterPro" id="IPR001304">
    <property type="entry name" value="C-type_lectin-like"/>
</dbReference>
<feature type="non-terminal residue" evidence="3">
    <location>
        <position position="376"/>
    </location>
</feature>
<sequence>IRDGECRGLYVTMNLNHGDAVNTVVAKCKEIQGLPIIIHDQEHQSYWANWPGKKYNGFTIGLKCNTGTKLWEWVDGSPLDYKPPVHDSDLNVNCKTGCSWYAYDTGEWKIWCDSKSYAKEVFCTTQLHRPVPSTNQCESFDADVDDGVCYHIGVSVENWQDAQVQCRNNGANLASIHNFQENSFVRRLAVSKGAVNGVYLGGTLSGKGKDGFGWIDGSEWDYENFYPGFPMAGLGDCLFLDTFGASGQWMNVDCASKLDVACARQPNASIPDVCSAGPWSEGQIIYTPGYPYDASVPCDFFLTVAAGKRIEVKVQLLEANTCCDRLVLSDNYFGGNIVANLTGEISGKTYTTKSSNLMRVSWNPNGGTNVRGAMVS</sequence>
<dbReference type="InterPro" id="IPR035914">
    <property type="entry name" value="Sperma_CUB_dom_sf"/>
</dbReference>
<dbReference type="Proteomes" id="UP001432027">
    <property type="component" value="Unassembled WGS sequence"/>
</dbReference>
<keyword evidence="4" id="KW-1185">Reference proteome</keyword>
<evidence type="ECO:0000259" key="2">
    <source>
        <dbReference type="PROSITE" id="PS50041"/>
    </source>
</evidence>
<evidence type="ECO:0000313" key="4">
    <source>
        <dbReference type="Proteomes" id="UP001432027"/>
    </source>
</evidence>
<dbReference type="InterPro" id="IPR016187">
    <property type="entry name" value="CTDL_fold"/>
</dbReference>
<reference evidence="3" key="1">
    <citation type="submission" date="2023-10" db="EMBL/GenBank/DDBJ databases">
        <title>Genome assembly of Pristionchus species.</title>
        <authorList>
            <person name="Yoshida K."/>
            <person name="Sommer R.J."/>
        </authorList>
    </citation>
    <scope>NUCLEOTIDE SEQUENCE</scope>
    <source>
        <strain evidence="3">RS0144</strain>
    </source>
</reference>